<dbReference type="EMBL" id="FQWS01000002">
    <property type="protein sequence ID" value="SHH67743.1"/>
    <property type="molecule type" value="Genomic_DNA"/>
</dbReference>
<keyword evidence="3" id="KW-1185">Reference proteome</keyword>
<evidence type="ECO:0000313" key="3">
    <source>
        <dbReference type="Proteomes" id="UP000184522"/>
    </source>
</evidence>
<dbReference type="AlphaFoldDB" id="A0A1M5UYI9"/>
<feature type="transmembrane region" description="Helical" evidence="1">
    <location>
        <begin position="12"/>
        <end position="30"/>
    </location>
</feature>
<keyword evidence="1" id="KW-1133">Transmembrane helix</keyword>
<evidence type="ECO:0000313" key="2">
    <source>
        <dbReference type="EMBL" id="SHH67743.1"/>
    </source>
</evidence>
<sequence length="253" mass="29402">MKPKFTRKFATNLFYSALIILVGIIITYIIRYGMLDSSMWHLNNLSRLATILLGSVGVIITFTGVMLYFSVLYKNNFTSKLTLSLNNFIFFLEHHNVDNPNGKTYLENDGLELISDTYKYLRKGFSPDKDFDVSDMDLLSILNSNMVKTYEDVFVRYFNFVNHITDLIFESEISADEKTEYYNTLKLNLSSNTIAPLLYIYYNKLETIENGDAKKKLSKKIKESGLFDDYSLKNYLLNPIDKVLFDKKVNQFI</sequence>
<name>A0A1M5UYI9_9FLAO</name>
<reference evidence="3" key="1">
    <citation type="submission" date="2016-11" db="EMBL/GenBank/DDBJ databases">
        <authorList>
            <person name="Varghese N."/>
            <person name="Submissions S."/>
        </authorList>
    </citation>
    <scope>NUCLEOTIDE SEQUENCE [LARGE SCALE GENOMIC DNA]</scope>
    <source>
        <strain evidence="3">DSM 25330</strain>
    </source>
</reference>
<evidence type="ECO:0008006" key="4">
    <source>
        <dbReference type="Google" id="ProtNLM"/>
    </source>
</evidence>
<protein>
    <recommendedName>
        <fullName evidence="4">Phage abortive infection protein</fullName>
    </recommendedName>
</protein>
<proteinExistence type="predicted"/>
<dbReference type="Proteomes" id="UP000184522">
    <property type="component" value="Unassembled WGS sequence"/>
</dbReference>
<organism evidence="2 3">
    <name type="scientific">Winogradskyella jejuensis</name>
    <dbReference type="NCBI Taxonomy" id="1089305"/>
    <lineage>
        <taxon>Bacteria</taxon>
        <taxon>Pseudomonadati</taxon>
        <taxon>Bacteroidota</taxon>
        <taxon>Flavobacteriia</taxon>
        <taxon>Flavobacteriales</taxon>
        <taxon>Flavobacteriaceae</taxon>
        <taxon>Winogradskyella</taxon>
    </lineage>
</organism>
<evidence type="ECO:0000256" key="1">
    <source>
        <dbReference type="SAM" id="Phobius"/>
    </source>
</evidence>
<dbReference type="STRING" id="1089305.SAMN05444148_2641"/>
<keyword evidence="1" id="KW-0472">Membrane</keyword>
<feature type="transmembrane region" description="Helical" evidence="1">
    <location>
        <begin position="50"/>
        <end position="73"/>
    </location>
</feature>
<keyword evidence="1" id="KW-0812">Transmembrane</keyword>
<accession>A0A1M5UYI9</accession>
<gene>
    <name evidence="2" type="ORF">SAMN05444148_2641</name>
</gene>